<accession>A0A482X086</accession>
<evidence type="ECO:0000313" key="2">
    <source>
        <dbReference type="Proteomes" id="UP000291343"/>
    </source>
</evidence>
<gene>
    <name evidence="1" type="ORF">LSTR_LSTR012946</name>
</gene>
<dbReference type="InParanoid" id="A0A482X086"/>
<sequence length="109" mass="13080">MKCWCVITYCYQLFVIEQLKDKKMRCFKLQQKFVEWKYKLKRQKHTRAHQRERSMTISNIFKKCLVKTLRPTLNTAITRTIIVLSKTKDYCPKRKTNPHVLGANAETLV</sequence>
<protein>
    <submittedName>
        <fullName evidence="1">Uncharacterized protein</fullName>
    </submittedName>
</protein>
<evidence type="ECO:0000313" key="1">
    <source>
        <dbReference type="EMBL" id="RZF39204.1"/>
    </source>
</evidence>
<reference evidence="1 2" key="1">
    <citation type="journal article" date="2017" name="Gigascience">
        <title>Genome sequence of the small brown planthopper, Laodelphax striatellus.</title>
        <authorList>
            <person name="Zhu J."/>
            <person name="Jiang F."/>
            <person name="Wang X."/>
            <person name="Yang P."/>
            <person name="Bao Y."/>
            <person name="Zhao W."/>
            <person name="Wang W."/>
            <person name="Lu H."/>
            <person name="Wang Q."/>
            <person name="Cui N."/>
            <person name="Li J."/>
            <person name="Chen X."/>
            <person name="Luo L."/>
            <person name="Yu J."/>
            <person name="Kang L."/>
            <person name="Cui F."/>
        </authorList>
    </citation>
    <scope>NUCLEOTIDE SEQUENCE [LARGE SCALE GENOMIC DNA]</scope>
    <source>
        <strain evidence="1">Lst14</strain>
    </source>
</reference>
<name>A0A482X086_LAOST</name>
<dbReference type="Proteomes" id="UP000291343">
    <property type="component" value="Unassembled WGS sequence"/>
</dbReference>
<dbReference type="EMBL" id="QKKF02020373">
    <property type="protein sequence ID" value="RZF39204.1"/>
    <property type="molecule type" value="Genomic_DNA"/>
</dbReference>
<dbReference type="SMR" id="A0A482X086"/>
<dbReference type="AlphaFoldDB" id="A0A482X086"/>
<proteinExistence type="predicted"/>
<organism evidence="1 2">
    <name type="scientific">Laodelphax striatellus</name>
    <name type="common">Small brown planthopper</name>
    <name type="synonym">Delphax striatella</name>
    <dbReference type="NCBI Taxonomy" id="195883"/>
    <lineage>
        <taxon>Eukaryota</taxon>
        <taxon>Metazoa</taxon>
        <taxon>Ecdysozoa</taxon>
        <taxon>Arthropoda</taxon>
        <taxon>Hexapoda</taxon>
        <taxon>Insecta</taxon>
        <taxon>Pterygota</taxon>
        <taxon>Neoptera</taxon>
        <taxon>Paraneoptera</taxon>
        <taxon>Hemiptera</taxon>
        <taxon>Auchenorrhyncha</taxon>
        <taxon>Fulgoroidea</taxon>
        <taxon>Delphacidae</taxon>
        <taxon>Criomorphinae</taxon>
        <taxon>Laodelphax</taxon>
    </lineage>
</organism>
<keyword evidence="2" id="KW-1185">Reference proteome</keyword>
<comment type="caution">
    <text evidence="1">The sequence shown here is derived from an EMBL/GenBank/DDBJ whole genome shotgun (WGS) entry which is preliminary data.</text>
</comment>